<dbReference type="PANTHER" id="PTHR43396">
    <property type="entry name" value="FLAVOHEMOPROTEIN"/>
    <property type="match status" value="1"/>
</dbReference>
<accession>A0A345HME2</accession>
<dbReference type="GO" id="GO:0008941">
    <property type="term" value="F:nitric oxide dioxygenase NAD(P)H activity"/>
    <property type="evidence" value="ECO:0007669"/>
    <property type="project" value="UniProtKB-EC"/>
</dbReference>
<dbReference type="InterPro" id="IPR017927">
    <property type="entry name" value="FAD-bd_FR_type"/>
</dbReference>
<evidence type="ECO:0000256" key="8">
    <source>
        <dbReference type="ARBA" id="ARBA00022857"/>
    </source>
</evidence>
<name>A0A345HME2_9ACTN</name>
<dbReference type="GO" id="GO:0071500">
    <property type="term" value="P:cellular response to nitrosative stress"/>
    <property type="evidence" value="ECO:0007669"/>
    <property type="project" value="TreeGrafter"/>
</dbReference>
<dbReference type="Gene3D" id="1.10.490.10">
    <property type="entry name" value="Globins"/>
    <property type="match status" value="1"/>
</dbReference>
<keyword evidence="14" id="KW-0813">Transport</keyword>
<dbReference type="GO" id="GO:0046872">
    <property type="term" value="F:metal ion binding"/>
    <property type="evidence" value="ECO:0007669"/>
    <property type="project" value="UniProtKB-KW"/>
</dbReference>
<dbReference type="InterPro" id="IPR009050">
    <property type="entry name" value="Globin-like_sf"/>
</dbReference>
<keyword evidence="9" id="KW-0408">Iron</keyword>
<dbReference type="FunFam" id="1.10.490.10:FF:000003">
    <property type="entry name" value="Flavohemoprotein"/>
    <property type="match status" value="1"/>
</dbReference>
<dbReference type="PROSITE" id="PS51384">
    <property type="entry name" value="FAD_FR"/>
    <property type="match status" value="1"/>
</dbReference>
<dbReference type="SUPFAM" id="SSF52343">
    <property type="entry name" value="Ferredoxin reductase-like, C-terminal NADP-linked domain"/>
    <property type="match status" value="1"/>
</dbReference>
<feature type="domain" description="Globin" evidence="15">
    <location>
        <begin position="1"/>
        <end position="141"/>
    </location>
</feature>
<keyword evidence="10" id="KW-0411">Iron-sulfur</keyword>
<dbReference type="KEGG" id="spad:DVK44_09315"/>
<evidence type="ECO:0000256" key="10">
    <source>
        <dbReference type="ARBA" id="ARBA00023014"/>
    </source>
</evidence>
<dbReference type="InterPro" id="IPR008333">
    <property type="entry name" value="Cbr1-like_FAD-bd_dom"/>
</dbReference>
<evidence type="ECO:0000259" key="15">
    <source>
        <dbReference type="PROSITE" id="PS01033"/>
    </source>
</evidence>
<dbReference type="CDD" id="cd06184">
    <property type="entry name" value="flavohem_like_fad_nad_binding"/>
    <property type="match status" value="1"/>
</dbReference>
<keyword evidence="18" id="KW-1185">Reference proteome</keyword>
<dbReference type="InterPro" id="IPR017938">
    <property type="entry name" value="Riboflavin_synthase-like_b-brl"/>
</dbReference>
<dbReference type="GO" id="GO:0019825">
    <property type="term" value="F:oxygen binding"/>
    <property type="evidence" value="ECO:0007669"/>
    <property type="project" value="InterPro"/>
</dbReference>
<keyword evidence="11" id="KW-0520">NAD</keyword>
<evidence type="ECO:0000313" key="18">
    <source>
        <dbReference type="Proteomes" id="UP000253868"/>
    </source>
</evidence>
<dbReference type="GO" id="GO:0046210">
    <property type="term" value="P:nitric oxide catabolic process"/>
    <property type="evidence" value="ECO:0007669"/>
    <property type="project" value="TreeGrafter"/>
</dbReference>
<dbReference type="Gene3D" id="3.40.50.80">
    <property type="entry name" value="Nucleotide-binding domain of ferredoxin-NADP reductase (FNR) module"/>
    <property type="match status" value="1"/>
</dbReference>
<dbReference type="InterPro" id="IPR000971">
    <property type="entry name" value="Globin"/>
</dbReference>
<dbReference type="SUPFAM" id="SSF63380">
    <property type="entry name" value="Riboflavin synthase domain-like"/>
    <property type="match status" value="1"/>
</dbReference>
<dbReference type="InterPro" id="IPR001433">
    <property type="entry name" value="OxRdtase_FAD/NAD-bd"/>
</dbReference>
<comment type="similarity">
    <text evidence="2">In the C-terminal section; belongs to the flavoprotein pyridine nucleotide cytochrome reductase family.</text>
</comment>
<evidence type="ECO:0000256" key="9">
    <source>
        <dbReference type="ARBA" id="ARBA00023004"/>
    </source>
</evidence>
<dbReference type="Gene3D" id="2.40.30.10">
    <property type="entry name" value="Translation factors"/>
    <property type="match status" value="1"/>
</dbReference>
<evidence type="ECO:0000256" key="6">
    <source>
        <dbReference type="ARBA" id="ARBA00022714"/>
    </source>
</evidence>
<dbReference type="InterPro" id="IPR039261">
    <property type="entry name" value="FNR_nucleotide-bd"/>
</dbReference>
<dbReference type="InterPro" id="IPR012292">
    <property type="entry name" value="Globin/Proto"/>
</dbReference>
<dbReference type="Proteomes" id="UP000253868">
    <property type="component" value="Chromosome"/>
</dbReference>
<evidence type="ECO:0000256" key="11">
    <source>
        <dbReference type="ARBA" id="ARBA00023027"/>
    </source>
</evidence>
<protein>
    <recommendedName>
        <fullName evidence="3">nitric oxide dioxygenase</fullName>
        <ecNumber evidence="3">1.14.12.17</ecNumber>
    </recommendedName>
</protein>
<dbReference type="Pfam" id="PF00042">
    <property type="entry name" value="Globin"/>
    <property type="match status" value="1"/>
</dbReference>
<keyword evidence="4 14" id="KW-0349">Heme</keyword>
<proteinExistence type="inferred from homology"/>
<evidence type="ECO:0000256" key="2">
    <source>
        <dbReference type="ARBA" id="ARBA00006401"/>
    </source>
</evidence>
<dbReference type="SUPFAM" id="SSF46458">
    <property type="entry name" value="Globin-like"/>
    <property type="match status" value="1"/>
</dbReference>
<evidence type="ECO:0000256" key="14">
    <source>
        <dbReference type="RuleBase" id="RU000356"/>
    </source>
</evidence>
<dbReference type="AlphaFoldDB" id="A0A345HME2"/>
<keyword evidence="7" id="KW-0479">Metal-binding</keyword>
<dbReference type="PROSITE" id="PS01033">
    <property type="entry name" value="GLOBIN"/>
    <property type="match status" value="1"/>
</dbReference>
<evidence type="ECO:0000256" key="12">
    <source>
        <dbReference type="ARBA" id="ARBA00048649"/>
    </source>
</evidence>
<dbReference type="GO" id="GO:0020037">
    <property type="term" value="F:heme binding"/>
    <property type="evidence" value="ECO:0007669"/>
    <property type="project" value="InterPro"/>
</dbReference>
<dbReference type="Pfam" id="PF00175">
    <property type="entry name" value="NAD_binding_1"/>
    <property type="match status" value="1"/>
</dbReference>
<feature type="domain" description="FAD-binding FR-type" evidence="16">
    <location>
        <begin position="153"/>
        <end position="257"/>
    </location>
</feature>
<evidence type="ECO:0000256" key="3">
    <source>
        <dbReference type="ARBA" id="ARBA00012229"/>
    </source>
</evidence>
<dbReference type="Pfam" id="PF00970">
    <property type="entry name" value="FAD_binding_6"/>
    <property type="match status" value="1"/>
</dbReference>
<keyword evidence="8" id="KW-0521">NADP</keyword>
<reference evidence="18" key="1">
    <citation type="submission" date="2018-07" db="EMBL/GenBank/DDBJ databases">
        <authorList>
            <person name="Zhao J."/>
        </authorList>
    </citation>
    <scope>NUCLEOTIDE SEQUENCE [LARGE SCALE GENOMIC DNA]</scope>
    <source>
        <strain evidence="18">GSSD-12</strain>
    </source>
</reference>
<evidence type="ECO:0000256" key="7">
    <source>
        <dbReference type="ARBA" id="ARBA00022723"/>
    </source>
</evidence>
<evidence type="ECO:0000256" key="5">
    <source>
        <dbReference type="ARBA" id="ARBA00022621"/>
    </source>
</evidence>
<evidence type="ECO:0000313" key="17">
    <source>
        <dbReference type="EMBL" id="AXG77866.1"/>
    </source>
</evidence>
<dbReference type="GO" id="GO:0071949">
    <property type="term" value="F:FAD binding"/>
    <property type="evidence" value="ECO:0007669"/>
    <property type="project" value="TreeGrafter"/>
</dbReference>
<dbReference type="OrthoDB" id="9801223at2"/>
<evidence type="ECO:0000256" key="1">
    <source>
        <dbReference type="ARBA" id="ARBA00001970"/>
    </source>
</evidence>
<organism evidence="17 18">
    <name type="scientific">Streptomyces paludis</name>
    <dbReference type="NCBI Taxonomy" id="2282738"/>
    <lineage>
        <taxon>Bacteria</taxon>
        <taxon>Bacillati</taxon>
        <taxon>Actinomycetota</taxon>
        <taxon>Actinomycetes</taxon>
        <taxon>Kitasatosporales</taxon>
        <taxon>Streptomycetaceae</taxon>
        <taxon>Streptomyces</taxon>
    </lineage>
</organism>
<evidence type="ECO:0000256" key="4">
    <source>
        <dbReference type="ARBA" id="ARBA00022617"/>
    </source>
</evidence>
<dbReference type="GO" id="GO:0051537">
    <property type="term" value="F:2 iron, 2 sulfur cluster binding"/>
    <property type="evidence" value="ECO:0007669"/>
    <property type="project" value="UniProtKB-KW"/>
</dbReference>
<dbReference type="RefSeq" id="WP_114659231.1">
    <property type="nucleotide sequence ID" value="NZ_CP031194.1"/>
</dbReference>
<keyword evidence="5 14" id="KW-0561">Oxygen transport</keyword>
<evidence type="ECO:0000256" key="13">
    <source>
        <dbReference type="ARBA" id="ARBA00049433"/>
    </source>
</evidence>
<dbReference type="EMBL" id="CP031194">
    <property type="protein sequence ID" value="AXG77866.1"/>
    <property type="molecule type" value="Genomic_DNA"/>
</dbReference>
<keyword evidence="6" id="KW-0001">2Fe-2S</keyword>
<dbReference type="EC" id="1.14.12.17" evidence="3"/>
<evidence type="ECO:0000259" key="16">
    <source>
        <dbReference type="PROSITE" id="PS51384"/>
    </source>
</evidence>
<comment type="cofactor">
    <cofactor evidence="1">
        <name>heme b</name>
        <dbReference type="ChEBI" id="CHEBI:60344"/>
    </cofactor>
</comment>
<comment type="catalytic activity">
    <reaction evidence="12">
        <text>2 nitric oxide + NADH + 2 O2 = 2 nitrate + NAD(+) + H(+)</text>
        <dbReference type="Rhea" id="RHEA:19469"/>
        <dbReference type="ChEBI" id="CHEBI:15378"/>
        <dbReference type="ChEBI" id="CHEBI:15379"/>
        <dbReference type="ChEBI" id="CHEBI:16480"/>
        <dbReference type="ChEBI" id="CHEBI:17632"/>
        <dbReference type="ChEBI" id="CHEBI:57540"/>
        <dbReference type="ChEBI" id="CHEBI:57945"/>
        <dbReference type="EC" id="1.14.12.17"/>
    </reaction>
</comment>
<gene>
    <name evidence="17" type="ORF">DVK44_09315</name>
</gene>
<dbReference type="PANTHER" id="PTHR43396:SF3">
    <property type="entry name" value="FLAVOHEMOPROTEIN"/>
    <property type="match status" value="1"/>
</dbReference>
<dbReference type="GO" id="GO:0005344">
    <property type="term" value="F:oxygen carrier activity"/>
    <property type="evidence" value="ECO:0007669"/>
    <property type="project" value="UniProtKB-KW"/>
</dbReference>
<dbReference type="PRINTS" id="PR00410">
    <property type="entry name" value="PHEHYDRXLASE"/>
</dbReference>
<comment type="catalytic activity">
    <reaction evidence="13">
        <text>2 nitric oxide + NADPH + 2 O2 = 2 nitrate + NADP(+) + H(+)</text>
        <dbReference type="Rhea" id="RHEA:19465"/>
        <dbReference type="ChEBI" id="CHEBI:15378"/>
        <dbReference type="ChEBI" id="CHEBI:15379"/>
        <dbReference type="ChEBI" id="CHEBI:16480"/>
        <dbReference type="ChEBI" id="CHEBI:17632"/>
        <dbReference type="ChEBI" id="CHEBI:57783"/>
        <dbReference type="ChEBI" id="CHEBI:58349"/>
        <dbReference type="EC" id="1.14.12.17"/>
    </reaction>
</comment>
<comment type="similarity">
    <text evidence="14">Belongs to the globin family.</text>
</comment>
<sequence length="393" mass="42157">MLTDTSTTVVRATLPAVGAALPRISERFYARMFADHPELLRDLFNRANQASGAQQQALAGAIAAFAGALLNQPGRRPDALLGRIAHKHASLGISPGQYGLVHTHLLAAIAEVLGDAVTEEVAGAWSEVYWLMANSLIAIERRLYAEHGVLMGDTWRPWTVTGRIRETPDVVTFVLNPADNAPAPAFRAGQYVSVRVELPDGSRQIRQYSLSRATTGATSRFITVKRVDGEVSAQLHDRTERGAVIEVSAPYGDVVVEDTSVPLLLASAGIGCTPMVAMLEELGAARHTGPVTVLHGDRSPGTHALRADHRALAGKLPGARVHFRYGTGPVDHPADTLGRADLTGVPLDPGLTAYLCGPLPFMRAIRTQLLARGIPAARIHYESFGPDLWHGRD</sequence>